<dbReference type="GO" id="GO:0046689">
    <property type="term" value="P:response to mercury ion"/>
    <property type="evidence" value="ECO:0007669"/>
    <property type="project" value="UniProtKB-KW"/>
</dbReference>
<evidence type="ECO:0000313" key="9">
    <source>
        <dbReference type="Proteomes" id="UP000278162"/>
    </source>
</evidence>
<sequence length="113" mass="12736">MNAYSISKLAEDAGVSVHVVRDYLMRGLLHPAWRTEGGYNVFDAKTLERLRFLRVAFESGPRLDELTRLCRALDAGDSKCVHGCVEQLRRKIDVRRKELMVIETSLGELASSA</sequence>
<reference evidence="8 9" key="1">
    <citation type="submission" date="2018-10" db="EMBL/GenBank/DDBJ databases">
        <title>An outbreak of IMP-63 producing strain in France.</title>
        <authorList>
            <person name="Bour M."/>
            <person name="Liapis E."/>
            <person name="Plesiat P."/>
        </authorList>
    </citation>
    <scope>NUCLEOTIDE SEQUENCE [LARGE SCALE GENOMIC DNA]</scope>
    <source>
        <strain evidence="8 9">12917</strain>
    </source>
</reference>
<dbReference type="GO" id="GO:0003700">
    <property type="term" value="F:DNA-binding transcription factor activity"/>
    <property type="evidence" value="ECO:0007669"/>
    <property type="project" value="InterPro"/>
</dbReference>
<proteinExistence type="predicted"/>
<keyword evidence="6" id="KW-0804">Transcription</keyword>
<dbReference type="EMBL" id="RJAI01000096">
    <property type="protein sequence ID" value="RNF78689.1"/>
    <property type="molecule type" value="Genomic_DNA"/>
</dbReference>
<keyword evidence="5" id="KW-0238">DNA-binding</keyword>
<dbReference type="Pfam" id="PF13411">
    <property type="entry name" value="MerR_1"/>
    <property type="match status" value="1"/>
</dbReference>
<dbReference type="Gene3D" id="1.10.1660.10">
    <property type="match status" value="1"/>
</dbReference>
<dbReference type="InterPro" id="IPR047057">
    <property type="entry name" value="MerR_fam"/>
</dbReference>
<dbReference type="PANTHER" id="PTHR30204:SF69">
    <property type="entry name" value="MERR-FAMILY TRANSCRIPTIONAL REGULATOR"/>
    <property type="match status" value="1"/>
</dbReference>
<dbReference type="PROSITE" id="PS50937">
    <property type="entry name" value="HTH_MERR_2"/>
    <property type="match status" value="1"/>
</dbReference>
<dbReference type="InterPro" id="IPR000551">
    <property type="entry name" value="MerR-type_HTH_dom"/>
</dbReference>
<protein>
    <recommendedName>
        <fullName evidence="1">HTH-type transcriptional regulator MerD</fullName>
    </recommendedName>
    <alternativeName>
        <fullName evidence="7">Mercuric resistance protein MerD</fullName>
    </alternativeName>
</protein>
<dbReference type="SUPFAM" id="SSF46955">
    <property type="entry name" value="Putative DNA-binding domain"/>
    <property type="match status" value="1"/>
</dbReference>
<dbReference type="RefSeq" id="WP_033869424.1">
    <property type="nucleotide sequence ID" value="NZ_CP007620.1"/>
</dbReference>
<accession>A0A059V6H7</accession>
<dbReference type="OrthoDB" id="8547869at2"/>
<organism evidence="8 9">
    <name type="scientific">Pseudomonas putida</name>
    <name type="common">Arthrobacter siderocapsulatus</name>
    <dbReference type="NCBI Taxonomy" id="303"/>
    <lineage>
        <taxon>Bacteria</taxon>
        <taxon>Pseudomonadati</taxon>
        <taxon>Pseudomonadota</taxon>
        <taxon>Gammaproteobacteria</taxon>
        <taxon>Pseudomonadales</taxon>
        <taxon>Pseudomonadaceae</taxon>
        <taxon>Pseudomonas</taxon>
    </lineage>
</organism>
<evidence type="ECO:0000256" key="7">
    <source>
        <dbReference type="ARBA" id="ARBA00032882"/>
    </source>
</evidence>
<dbReference type="Proteomes" id="UP000278162">
    <property type="component" value="Unassembled WGS sequence"/>
</dbReference>
<dbReference type="InterPro" id="IPR009061">
    <property type="entry name" value="DNA-bd_dom_put_sf"/>
</dbReference>
<evidence type="ECO:0000313" key="8">
    <source>
        <dbReference type="EMBL" id="RNF78689.1"/>
    </source>
</evidence>
<dbReference type="NCBIfam" id="TIGR02054">
    <property type="entry name" value="MerD"/>
    <property type="match status" value="1"/>
</dbReference>
<keyword evidence="4" id="KW-0805">Transcription regulation</keyword>
<dbReference type="PRINTS" id="PR00040">
    <property type="entry name" value="HTHMERR"/>
</dbReference>
<dbReference type="CDD" id="cd01111">
    <property type="entry name" value="HTH_MerD"/>
    <property type="match status" value="1"/>
</dbReference>
<keyword evidence="3" id="KW-0678">Repressor</keyword>
<evidence type="ECO:0000256" key="6">
    <source>
        <dbReference type="ARBA" id="ARBA00023163"/>
    </source>
</evidence>
<evidence type="ECO:0000256" key="1">
    <source>
        <dbReference type="ARBA" id="ARBA00019396"/>
    </source>
</evidence>
<gene>
    <name evidence="8" type="primary">merD</name>
    <name evidence="8" type="ORF">EFK07_28835</name>
</gene>
<name>A0A059V6H7_PSEPU</name>
<dbReference type="PANTHER" id="PTHR30204">
    <property type="entry name" value="REDOX-CYCLING DRUG-SENSING TRANSCRIPTIONAL ACTIVATOR SOXR"/>
    <property type="match status" value="1"/>
</dbReference>
<dbReference type="GO" id="GO:0003677">
    <property type="term" value="F:DNA binding"/>
    <property type="evidence" value="ECO:0007669"/>
    <property type="project" value="UniProtKB-KW"/>
</dbReference>
<dbReference type="KEGG" id="ppud:DW66_5848"/>
<keyword evidence="2" id="KW-0475">Mercuric resistance</keyword>
<evidence type="ECO:0000256" key="4">
    <source>
        <dbReference type="ARBA" id="ARBA00023015"/>
    </source>
</evidence>
<evidence type="ECO:0000256" key="3">
    <source>
        <dbReference type="ARBA" id="ARBA00022491"/>
    </source>
</evidence>
<dbReference type="InterPro" id="IPR011797">
    <property type="entry name" value="MerD"/>
</dbReference>
<evidence type="ECO:0000256" key="5">
    <source>
        <dbReference type="ARBA" id="ARBA00023125"/>
    </source>
</evidence>
<dbReference type="SMART" id="SM00422">
    <property type="entry name" value="HTH_MERR"/>
    <property type="match status" value="1"/>
</dbReference>
<evidence type="ECO:0000256" key="2">
    <source>
        <dbReference type="ARBA" id="ARBA00022466"/>
    </source>
</evidence>
<comment type="caution">
    <text evidence="8">The sequence shown here is derived from an EMBL/GenBank/DDBJ whole genome shotgun (WGS) entry which is preliminary data.</text>
</comment>
<dbReference type="AlphaFoldDB" id="A0A059V6H7"/>
<dbReference type="GO" id="GO:0045892">
    <property type="term" value="P:negative regulation of DNA-templated transcription"/>
    <property type="evidence" value="ECO:0007669"/>
    <property type="project" value="InterPro"/>
</dbReference>